<reference evidence="1 2" key="1">
    <citation type="journal article" date="2024" name="Nat. Commun.">
        <title>Phylogenomics reveals the evolutionary origins of lichenization in chlorophyte algae.</title>
        <authorList>
            <person name="Puginier C."/>
            <person name="Libourel C."/>
            <person name="Otte J."/>
            <person name="Skaloud P."/>
            <person name="Haon M."/>
            <person name="Grisel S."/>
            <person name="Petersen M."/>
            <person name="Berrin J.G."/>
            <person name="Delaux P.M."/>
            <person name="Dal Grande F."/>
            <person name="Keller J."/>
        </authorList>
    </citation>
    <scope>NUCLEOTIDE SEQUENCE [LARGE SCALE GENOMIC DNA]</scope>
    <source>
        <strain evidence="1 2">SAG 2523</strain>
    </source>
</reference>
<dbReference type="Proteomes" id="UP001485043">
    <property type="component" value="Unassembled WGS sequence"/>
</dbReference>
<dbReference type="AlphaFoldDB" id="A0AAW1SX89"/>
<accession>A0AAW1SX89</accession>
<gene>
    <name evidence="1" type="ORF">WJX84_006261</name>
</gene>
<dbReference type="EMBL" id="JALJOV010000683">
    <property type="protein sequence ID" value="KAK9861910.1"/>
    <property type="molecule type" value="Genomic_DNA"/>
</dbReference>
<protein>
    <submittedName>
        <fullName evidence="1">Uncharacterized protein</fullName>
    </submittedName>
</protein>
<name>A0AAW1SX89_9CHLO</name>
<comment type="caution">
    <text evidence="1">The sequence shown here is derived from an EMBL/GenBank/DDBJ whole genome shotgun (WGS) entry which is preliminary data.</text>
</comment>
<evidence type="ECO:0000313" key="2">
    <source>
        <dbReference type="Proteomes" id="UP001485043"/>
    </source>
</evidence>
<keyword evidence="2" id="KW-1185">Reference proteome</keyword>
<evidence type="ECO:0000313" key="1">
    <source>
        <dbReference type="EMBL" id="KAK9861910.1"/>
    </source>
</evidence>
<proteinExistence type="predicted"/>
<sequence>MAQAPYGNAQILELGIPNSIVNGTNYGVGPFAVGVTSFQDTETSSSNHYVARMWIPEDGGYFTPGITNSDGCEFCENNCPCPGGRAIAEMQYFGGKYGTNLQVAATLFNNMTSTSSATLFDYLSTPDENSDLEYSWVPLSEANSTEFDPFLVNGLAPCCVTFSEADKQELYADSTGVLLAQQPQRRYYQEVSGRNMGSCDLAKQRAYYGYANGLYTHIQEDEPEPLVLVVSSASGDFNASAGAARQPSLGEQTAIAGYVFPSNGTAPVLVQNNQTLPAVNWQNVTETSIGSC</sequence>
<organism evidence="1 2">
    <name type="scientific">Apatococcus fuscideae</name>
    <dbReference type="NCBI Taxonomy" id="2026836"/>
    <lineage>
        <taxon>Eukaryota</taxon>
        <taxon>Viridiplantae</taxon>
        <taxon>Chlorophyta</taxon>
        <taxon>core chlorophytes</taxon>
        <taxon>Trebouxiophyceae</taxon>
        <taxon>Chlorellales</taxon>
        <taxon>Chlorellaceae</taxon>
        <taxon>Apatococcus</taxon>
    </lineage>
</organism>